<keyword evidence="1" id="KW-0175">Coiled coil</keyword>
<dbReference type="OrthoDB" id="5272396at2759"/>
<dbReference type="PANTHER" id="PTHR42085">
    <property type="entry name" value="F-BOX DOMAIN-CONTAINING PROTEIN"/>
    <property type="match status" value="1"/>
</dbReference>
<evidence type="ECO:0000313" key="2">
    <source>
        <dbReference type="EMBL" id="KAF2097089.1"/>
    </source>
</evidence>
<name>A0A9P4M8R9_9PEZI</name>
<evidence type="ECO:0000256" key="1">
    <source>
        <dbReference type="SAM" id="Coils"/>
    </source>
</evidence>
<reference evidence="2" key="1">
    <citation type="journal article" date="2020" name="Stud. Mycol.">
        <title>101 Dothideomycetes genomes: a test case for predicting lifestyles and emergence of pathogens.</title>
        <authorList>
            <person name="Haridas S."/>
            <person name="Albert R."/>
            <person name="Binder M."/>
            <person name="Bloem J."/>
            <person name="Labutti K."/>
            <person name="Salamov A."/>
            <person name="Andreopoulos B."/>
            <person name="Baker S."/>
            <person name="Barry K."/>
            <person name="Bills G."/>
            <person name="Bluhm B."/>
            <person name="Cannon C."/>
            <person name="Castanera R."/>
            <person name="Culley D."/>
            <person name="Daum C."/>
            <person name="Ezra D."/>
            <person name="Gonzalez J."/>
            <person name="Henrissat B."/>
            <person name="Kuo A."/>
            <person name="Liang C."/>
            <person name="Lipzen A."/>
            <person name="Lutzoni F."/>
            <person name="Magnuson J."/>
            <person name="Mondo S."/>
            <person name="Nolan M."/>
            <person name="Ohm R."/>
            <person name="Pangilinan J."/>
            <person name="Park H.-J."/>
            <person name="Ramirez L."/>
            <person name="Alfaro M."/>
            <person name="Sun H."/>
            <person name="Tritt A."/>
            <person name="Yoshinaga Y."/>
            <person name="Zwiers L.-H."/>
            <person name="Turgeon B."/>
            <person name="Goodwin S."/>
            <person name="Spatafora J."/>
            <person name="Crous P."/>
            <person name="Grigoriev I."/>
        </authorList>
    </citation>
    <scope>NUCLEOTIDE SEQUENCE</scope>
    <source>
        <strain evidence="2">CBS 133067</strain>
    </source>
</reference>
<comment type="caution">
    <text evidence="2">The sequence shown here is derived from an EMBL/GenBank/DDBJ whole genome shotgun (WGS) entry which is preliminary data.</text>
</comment>
<gene>
    <name evidence="2" type="ORF">NA57DRAFT_57692</name>
</gene>
<accession>A0A9P4M8R9</accession>
<keyword evidence="3" id="KW-1185">Reference proteome</keyword>
<feature type="coiled-coil region" evidence="1">
    <location>
        <begin position="61"/>
        <end position="88"/>
    </location>
</feature>
<dbReference type="PANTHER" id="PTHR42085:SF2">
    <property type="entry name" value="F-BOX DOMAIN-CONTAINING PROTEIN"/>
    <property type="match status" value="1"/>
</dbReference>
<dbReference type="AlphaFoldDB" id="A0A9P4M8R9"/>
<dbReference type="EMBL" id="ML978128">
    <property type="protein sequence ID" value="KAF2097089.1"/>
    <property type="molecule type" value="Genomic_DNA"/>
</dbReference>
<dbReference type="InterPro" id="IPR038883">
    <property type="entry name" value="AN11006-like"/>
</dbReference>
<proteinExistence type="predicted"/>
<dbReference type="Proteomes" id="UP000799772">
    <property type="component" value="Unassembled WGS sequence"/>
</dbReference>
<protein>
    <submittedName>
        <fullName evidence="2">Uncharacterized protein</fullName>
    </submittedName>
</protein>
<evidence type="ECO:0000313" key="3">
    <source>
        <dbReference type="Proteomes" id="UP000799772"/>
    </source>
</evidence>
<organism evidence="2 3">
    <name type="scientific">Rhizodiscina lignyota</name>
    <dbReference type="NCBI Taxonomy" id="1504668"/>
    <lineage>
        <taxon>Eukaryota</taxon>
        <taxon>Fungi</taxon>
        <taxon>Dikarya</taxon>
        <taxon>Ascomycota</taxon>
        <taxon>Pezizomycotina</taxon>
        <taxon>Dothideomycetes</taxon>
        <taxon>Pleosporomycetidae</taxon>
        <taxon>Aulographales</taxon>
        <taxon>Rhizodiscinaceae</taxon>
        <taxon>Rhizodiscina</taxon>
    </lineage>
</organism>
<sequence>MSTSNTDLIVTDGKGFADWNEYPAQPPMQMALCSTELCDEESNKKERKKKTQFRMRILSKIQEYQSLREQQRKDLKKSQTKKQQAKDDKIFRLMDLPSEIRILVYEQILIKRPNEHNLDGVVEICGVDFWDRPPCGDFHLWTHPILRANRQIRQEAMHVFFTQNTFKFDTEFNMNLFLNAIGESGRELIRSITLGRLPRMWHGDITYGARDWTRVENYLRMVDRLPNLRHLRVKRSPFYFVERSFDDESWFPEIRVLDIDDALRSAYIGFLTEIRGLKTFEIVWANIEEFNDEQRAFFDALNAQVRAIVTGPKRMKPQHHGRFIYKGYEAEYELKLHQLLRWYAAEKCPRFIRLAVRRPSNYFSTFAHDPEKYEQERRWSVRRAKARDYCENWWYSVKHPSTWPTAWKGSDP</sequence>